<dbReference type="Proteomes" id="UP000070516">
    <property type="component" value="Chromosome"/>
</dbReference>
<dbReference type="AlphaFoldDB" id="A0A127I6U1"/>
<dbReference type="RefSeq" id="WP_061449371.1">
    <property type="nucleotide sequence ID" value="NZ_CP014546.1"/>
</dbReference>
<reference evidence="2 3" key="1">
    <citation type="submission" date="2016-02" db="EMBL/GenBank/DDBJ databases">
        <title>Complete genome sequence of Pseudomonas azotoformans S4.</title>
        <authorList>
            <person name="Fang Y."/>
            <person name="Wu L."/>
            <person name="Feng G."/>
        </authorList>
    </citation>
    <scope>NUCLEOTIDE SEQUENCE [LARGE SCALE GENOMIC DNA]</scope>
    <source>
        <strain evidence="2 3">S4</strain>
    </source>
</reference>
<dbReference type="EMBL" id="CP014546">
    <property type="protein sequence ID" value="AMN82546.1"/>
    <property type="molecule type" value="Genomic_DNA"/>
</dbReference>
<protein>
    <recommendedName>
        <fullName evidence="1">DUF6998 domain-containing protein</fullName>
    </recommendedName>
</protein>
<evidence type="ECO:0000313" key="3">
    <source>
        <dbReference type="Proteomes" id="UP000070516"/>
    </source>
</evidence>
<dbReference type="Pfam" id="PF22522">
    <property type="entry name" value="DUF6998"/>
    <property type="match status" value="1"/>
</dbReference>
<proteinExistence type="predicted"/>
<evidence type="ECO:0000259" key="1">
    <source>
        <dbReference type="Pfam" id="PF22522"/>
    </source>
</evidence>
<accession>A0A127I6U1</accession>
<organism evidence="2 3">
    <name type="scientific">Pseudomonas azotoformans</name>
    <dbReference type="NCBI Taxonomy" id="47878"/>
    <lineage>
        <taxon>Bacteria</taxon>
        <taxon>Pseudomonadati</taxon>
        <taxon>Pseudomonadota</taxon>
        <taxon>Gammaproteobacteria</taxon>
        <taxon>Pseudomonadales</taxon>
        <taxon>Pseudomonadaceae</taxon>
        <taxon>Pseudomonas</taxon>
    </lineage>
</organism>
<gene>
    <name evidence="2" type="ORF">AYR47_31465</name>
</gene>
<sequence>MNTTDEVYQILRDARALARRYYHITGKPLGVTGEVAEYEAARVLDLKLQLARQAGYDATEVRNGATLRIQIKGRYFPNPKLRGGRVGSIDLKQEFDTVLLVLLDADYNAFQIYEADRSAVEALLTRPGSKARNERGSVGISQFKAISSLRWERACEEAES</sequence>
<name>A0A127I6U1_PSEAZ</name>
<evidence type="ECO:0000313" key="2">
    <source>
        <dbReference type="EMBL" id="AMN82546.1"/>
    </source>
</evidence>
<dbReference type="InterPro" id="IPR054267">
    <property type="entry name" value="DUF6998"/>
</dbReference>
<dbReference type="KEGG" id="pazo:AYR47_31465"/>
<feature type="domain" description="DUF6998" evidence="1">
    <location>
        <begin position="31"/>
        <end position="147"/>
    </location>
</feature>